<evidence type="ECO:0000313" key="4">
    <source>
        <dbReference type="Proteomes" id="UP001499978"/>
    </source>
</evidence>
<dbReference type="Proteomes" id="UP001499978">
    <property type="component" value="Unassembled WGS sequence"/>
</dbReference>
<dbReference type="RefSeq" id="WP_344170507.1">
    <property type="nucleotide sequence ID" value="NZ_BAAARY010000005.1"/>
</dbReference>
<dbReference type="InterPro" id="IPR008220">
    <property type="entry name" value="HAT_MetX-like"/>
</dbReference>
<dbReference type="NCBIfam" id="NF006449">
    <property type="entry name" value="PRK08775.1"/>
    <property type="match status" value="1"/>
</dbReference>
<dbReference type="EMBL" id="BAAARY010000005">
    <property type="protein sequence ID" value="GAA2519437.1"/>
    <property type="molecule type" value="Genomic_DNA"/>
</dbReference>
<gene>
    <name evidence="3" type="ORF">GCM10010201_15680</name>
</gene>
<keyword evidence="4" id="KW-1185">Reference proteome</keyword>
<evidence type="ECO:0000259" key="2">
    <source>
        <dbReference type="Pfam" id="PF00561"/>
    </source>
</evidence>
<dbReference type="PANTHER" id="PTHR32268">
    <property type="entry name" value="HOMOSERINE O-ACETYLTRANSFERASE"/>
    <property type="match status" value="1"/>
</dbReference>
<comment type="caution">
    <text evidence="3">The sequence shown here is derived from an EMBL/GenBank/DDBJ whole genome shotgun (WGS) entry which is preliminary data.</text>
</comment>
<protein>
    <submittedName>
        <fullName evidence="3">Homoserine O-succinyltransferase</fullName>
    </submittedName>
</protein>
<dbReference type="InterPro" id="IPR029058">
    <property type="entry name" value="AB_hydrolase_fold"/>
</dbReference>
<evidence type="ECO:0000256" key="1">
    <source>
        <dbReference type="ARBA" id="ARBA00022679"/>
    </source>
</evidence>
<keyword evidence="1" id="KW-0808">Transferase</keyword>
<dbReference type="Gene3D" id="3.40.50.1820">
    <property type="entry name" value="alpha/beta hydrolase"/>
    <property type="match status" value="1"/>
</dbReference>
<feature type="domain" description="AB hydrolase-1" evidence="2">
    <location>
        <begin position="75"/>
        <end position="320"/>
    </location>
</feature>
<proteinExistence type="predicted"/>
<name>A0ABP6ANE0_9ACTN</name>
<sequence length="336" mass="34802">MNATITAADARCRVPAPSPTGQITFTHRMTTRHAGERDVTVHAEWQGRPDGPVVIVAGGISAGRHAAASTRNPAPGWWDAQIGAGKPIDPDRRLVLAIDWIGADGAVDHPVDAADQADALAATLDRLNLDRVAAFVGASYGAMTGLQFAARHGRRLDQLVAISGAHRPHPYASALRGVQRGMVTAAGADPRARRQALALARQLAMLTYRTPAEFAARFAAGPTLTDDGAVLPASAGYLARCGERYAASTAPAAFLCLSASIDLHLVDPAAIAVPVSLVAVEEDQIVPPALVAELASQLGGPAQLTTISSLTGHDAFLTEPTLIGDALRAVLNGGNE</sequence>
<dbReference type="InterPro" id="IPR000073">
    <property type="entry name" value="AB_hydrolase_1"/>
</dbReference>
<organism evidence="3 4">
    <name type="scientific">Pilimelia columellifera subsp. columellifera</name>
    <dbReference type="NCBI Taxonomy" id="706583"/>
    <lineage>
        <taxon>Bacteria</taxon>
        <taxon>Bacillati</taxon>
        <taxon>Actinomycetota</taxon>
        <taxon>Actinomycetes</taxon>
        <taxon>Micromonosporales</taxon>
        <taxon>Micromonosporaceae</taxon>
        <taxon>Pilimelia</taxon>
    </lineage>
</organism>
<evidence type="ECO:0000313" key="3">
    <source>
        <dbReference type="EMBL" id="GAA2519437.1"/>
    </source>
</evidence>
<dbReference type="SUPFAM" id="SSF53474">
    <property type="entry name" value="alpha/beta-Hydrolases"/>
    <property type="match status" value="1"/>
</dbReference>
<accession>A0ABP6ANE0</accession>
<dbReference type="Pfam" id="PF00561">
    <property type="entry name" value="Abhydrolase_1"/>
    <property type="match status" value="1"/>
</dbReference>
<dbReference type="PANTHER" id="PTHR32268:SF11">
    <property type="entry name" value="HOMOSERINE O-ACETYLTRANSFERASE"/>
    <property type="match status" value="1"/>
</dbReference>
<reference evidence="4" key="1">
    <citation type="journal article" date="2019" name="Int. J. Syst. Evol. Microbiol.">
        <title>The Global Catalogue of Microorganisms (GCM) 10K type strain sequencing project: providing services to taxonomists for standard genome sequencing and annotation.</title>
        <authorList>
            <consortium name="The Broad Institute Genomics Platform"/>
            <consortium name="The Broad Institute Genome Sequencing Center for Infectious Disease"/>
            <person name="Wu L."/>
            <person name="Ma J."/>
        </authorList>
    </citation>
    <scope>NUCLEOTIDE SEQUENCE [LARGE SCALE GENOMIC DNA]</scope>
    <source>
        <strain evidence="4">JCM 3367</strain>
    </source>
</reference>